<dbReference type="PROSITE" id="PS51092">
    <property type="entry name" value="FN2_2"/>
    <property type="match status" value="1"/>
</dbReference>
<evidence type="ECO:0000256" key="2">
    <source>
        <dbReference type="ARBA" id="ARBA00022583"/>
    </source>
</evidence>
<dbReference type="PROSITE" id="PS00615">
    <property type="entry name" value="C_TYPE_LECTIN_1"/>
    <property type="match status" value="2"/>
</dbReference>
<dbReference type="InterPro" id="IPR018378">
    <property type="entry name" value="C-type_lectin_CS"/>
</dbReference>
<dbReference type="InterPro" id="IPR050111">
    <property type="entry name" value="C-type_lectin/snaclec_domain"/>
</dbReference>
<evidence type="ECO:0000256" key="7">
    <source>
        <dbReference type="ARBA" id="ARBA00023136"/>
    </source>
</evidence>
<dbReference type="Gene3D" id="2.10.10.10">
    <property type="entry name" value="Fibronectin, type II, collagen-binding"/>
    <property type="match status" value="1"/>
</dbReference>
<comment type="caution">
    <text evidence="17">The sequence shown here is derived from an EMBL/GenBank/DDBJ whole genome shotgun (WGS) entry which is preliminary data.</text>
</comment>
<sequence length="1465" mass="167022">MRSFMITSSVLFLFLQSILGAPETDGPFVLHNEDSHSCLGPCDPGALRWVSAGRLYYTKEKKCLGVSGKMEGSSVIHYDCDEKSDLQQWECHNNTLLTLKGQKLYLHINADSKLVLSKDTGPRSHWVIYGTTEGPCTKTHRELFTIDGNAFGRPCQFPFRYNDQWYGDCTLTDSSIKRLWCAIETNYQDNELWGYCPTTSTDHWHKNPVTGSFYQVNLQSALTWHQARTSCQQQGANLVSITEPHEQIYISSFFGKVDVKVWTGLNSLEEDSFWQWSSGKPLRYFHWDSGHPLSDPGQVCGLMDSSQQSFWQSSLCSKKLGYICQKDPPTAPTVHPEEAGFCSHPWIHYAGMCYRIERTKKKWKEAKTECRKDEGDLASIHNIEQQSFVMSQLGYVATDELWIGLNDIRTSLLFDWSDQSAVTFTRWDASEPAGGNCVLVRGEMARWATQVCEKEFGFLCMKKSSSKSSGPEVDTNPGCKPHWTRYGSYCYFVGQETKTFSEANEICRSLHSYLVDVSSGVDNAFLISLVGSRPEKHFWIGLSNQKHVDIFTWNNGNRVKFTHWNAQMPGSRQGCVAMTTGTLAGLWDVLSCTNQEKYICKHLAEGAMTTVEPTTPVPPSCPENWFPVKSRNYCFKFFTESQTEKKTWYEAREYCKMIGGDLLSIHSAADLNSLDYHVSGNFWIGLSAQEPSSGYTWTDGSPLSFQYWQYGEPNNYNGVESCAEMLMYYDQTVGSWNDADCDANKEWVCELRKGVTPLSPPNNTLPDYNITEDGWVEYEGFQYYFNNAWLSMNDARDYCRQRHGDLAVINGLMENKFLWKQMSITYLEECYIGLTVDLDGTFGWMDGSPVVFQRWDQDQPELKNNDENCVAMTSSNGFWRDINCGTEIPSICKRSGSHPPNSTVAPPPPPTGGCPPDWTRFRSKCYQFIGYRTPVTWLEARSYCQSIRANLASVANREEQVFMTTKMADIEIDLWIGLSSLERDRFVWTDGQGVKYFNWSPNKKLSEIFNFWWGEESDASNQCTAMASSHSILGKWQARSCDDKHGFICQRKVDPGIPIQAPTGFPRNWEKVGNDSYKFLPQNLTWSEAEVQCVTEQSQLASILDELSAAYLELQALKLQTPLWIGLNKNKTQGYFRWIDGWHLRTAQWGYMEPSRDRPCVYLDVDGTWKTAFCNHTYPSVCKQSTAIPPTDPPQFPGECRHLEVKEDEEDEEEDRVVTTWLPFRGHCYSFFIDDLNWPAAATSCHGKAASLVSIEDSAEMSFLQRNLELLKDRNPTFWIGLYRTHLGQWQWLDGTVLDFINWADGHPNTELNYLEFAMMSSSYGTWGTATRWHSRPYICKKPKFLPETQPTAVSPEADQKRARYGLAVVVVLAALCLIGLTAGILYKKTGHPLPTFSKPLVFRAGWKGFKNSFHKESDNADQSAFNNPLYNEPDNKDDMVDVNTVDTNQLVKYMEEEPQPMITL</sequence>
<evidence type="ECO:0000256" key="8">
    <source>
        <dbReference type="ARBA" id="ARBA00023157"/>
    </source>
</evidence>
<evidence type="ECO:0000256" key="3">
    <source>
        <dbReference type="ARBA" id="ARBA00022692"/>
    </source>
</evidence>
<dbReference type="Proteomes" id="UP001557470">
    <property type="component" value="Unassembled WGS sequence"/>
</dbReference>
<feature type="domain" description="C-type lectin" evidence="15">
    <location>
        <begin position="486"/>
        <end position="601"/>
    </location>
</feature>
<evidence type="ECO:0000313" key="18">
    <source>
        <dbReference type="Proteomes" id="UP001557470"/>
    </source>
</evidence>
<keyword evidence="5" id="KW-0677">Repeat</keyword>
<feature type="domain" description="Fibronectin type-II" evidence="16">
    <location>
        <begin position="150"/>
        <end position="198"/>
    </location>
</feature>
<accession>A0ABD0WB64</accession>
<dbReference type="InterPro" id="IPR035992">
    <property type="entry name" value="Ricin_B-like_lectins"/>
</dbReference>
<dbReference type="SUPFAM" id="SSF50370">
    <property type="entry name" value="Ricin B-like lectins"/>
    <property type="match status" value="1"/>
</dbReference>
<feature type="domain" description="C-type lectin" evidence="15">
    <location>
        <begin position="349"/>
        <end position="461"/>
    </location>
</feature>
<keyword evidence="8 11" id="KW-1015">Disulfide bond</keyword>
<dbReference type="FunFam" id="3.10.100.10:FF:000025">
    <property type="entry name" value="Mannose receptor C-type 1"/>
    <property type="match status" value="1"/>
</dbReference>
<dbReference type="SMART" id="SM00034">
    <property type="entry name" value="CLECT"/>
    <property type="match status" value="8"/>
</dbReference>
<dbReference type="CDD" id="cd00037">
    <property type="entry name" value="CLECT"/>
    <property type="match status" value="7"/>
</dbReference>
<dbReference type="InterPro" id="IPR016186">
    <property type="entry name" value="C-type_lectin-like/link_sf"/>
</dbReference>
<dbReference type="GO" id="GO:0006897">
    <property type="term" value="P:endocytosis"/>
    <property type="evidence" value="ECO:0007669"/>
    <property type="project" value="UniProtKB-KW"/>
</dbReference>
<dbReference type="SUPFAM" id="SSF56436">
    <property type="entry name" value="C-type lectin-like"/>
    <property type="match status" value="8"/>
</dbReference>
<evidence type="ECO:0000256" key="10">
    <source>
        <dbReference type="ARBA" id="ARBA00023180"/>
    </source>
</evidence>
<protein>
    <recommendedName>
        <fullName evidence="19">Macrophage mannose receptor 1-like</fullName>
    </recommendedName>
</protein>
<feature type="transmembrane region" description="Helical" evidence="13">
    <location>
        <begin position="1365"/>
        <end position="1387"/>
    </location>
</feature>
<feature type="region of interest" description="Disordered" evidence="12">
    <location>
        <begin position="1418"/>
        <end position="1439"/>
    </location>
</feature>
<keyword evidence="4 14" id="KW-0732">Signal</keyword>
<dbReference type="InterPro" id="IPR036943">
    <property type="entry name" value="FN_type2_sf"/>
</dbReference>
<evidence type="ECO:0000256" key="9">
    <source>
        <dbReference type="ARBA" id="ARBA00023170"/>
    </source>
</evidence>
<comment type="subcellular location">
    <subcellularLocation>
        <location evidence="1">Membrane</location>
        <topology evidence="1">Single-pass membrane protein</topology>
    </subcellularLocation>
</comment>
<feature type="compositionally biased region" description="Polar residues" evidence="12">
    <location>
        <begin position="1421"/>
        <end position="1430"/>
    </location>
</feature>
<reference evidence="17 18" key="1">
    <citation type="submission" date="2024-06" db="EMBL/GenBank/DDBJ databases">
        <authorList>
            <person name="Pan Q."/>
            <person name="Wen M."/>
            <person name="Jouanno E."/>
            <person name="Zahm M."/>
            <person name="Klopp C."/>
            <person name="Cabau C."/>
            <person name="Louis A."/>
            <person name="Berthelot C."/>
            <person name="Parey E."/>
            <person name="Roest Crollius H."/>
            <person name="Montfort J."/>
            <person name="Robinson-Rechavi M."/>
            <person name="Bouchez O."/>
            <person name="Lampietro C."/>
            <person name="Lopez Roques C."/>
            <person name="Donnadieu C."/>
            <person name="Postlethwait J."/>
            <person name="Bobe J."/>
            <person name="Verreycken H."/>
            <person name="Guiguen Y."/>
        </authorList>
    </citation>
    <scope>NUCLEOTIDE SEQUENCE [LARGE SCALE GENOMIC DNA]</scope>
    <source>
        <strain evidence="17">Up_M1</strain>
        <tissue evidence="17">Testis</tissue>
    </source>
</reference>
<evidence type="ECO:0000259" key="16">
    <source>
        <dbReference type="PROSITE" id="PS51092"/>
    </source>
</evidence>
<evidence type="ECO:0000256" key="11">
    <source>
        <dbReference type="PROSITE-ProRule" id="PRU00479"/>
    </source>
</evidence>
<dbReference type="Pfam" id="PF00040">
    <property type="entry name" value="fn2"/>
    <property type="match status" value="1"/>
</dbReference>
<evidence type="ECO:0000259" key="15">
    <source>
        <dbReference type="PROSITE" id="PS50041"/>
    </source>
</evidence>
<dbReference type="Gene3D" id="3.10.100.10">
    <property type="entry name" value="Mannose-Binding Protein A, subunit A"/>
    <property type="match status" value="8"/>
</dbReference>
<evidence type="ECO:0000256" key="14">
    <source>
        <dbReference type="SAM" id="SignalP"/>
    </source>
</evidence>
<dbReference type="Pfam" id="PF00059">
    <property type="entry name" value="Lectin_C"/>
    <property type="match status" value="8"/>
</dbReference>
<keyword evidence="7 13" id="KW-0472">Membrane</keyword>
<dbReference type="InterPro" id="IPR013806">
    <property type="entry name" value="Kringle-like"/>
</dbReference>
<feature type="domain" description="C-type lectin" evidence="15">
    <location>
        <begin position="1224"/>
        <end position="1341"/>
    </location>
</feature>
<dbReference type="PROSITE" id="PS50041">
    <property type="entry name" value="C_TYPE_LECTIN_2"/>
    <property type="match status" value="8"/>
</dbReference>
<keyword evidence="3 13" id="KW-0812">Transmembrane</keyword>
<organism evidence="17 18">
    <name type="scientific">Umbra pygmaea</name>
    <name type="common">Eastern mudminnow</name>
    <dbReference type="NCBI Taxonomy" id="75934"/>
    <lineage>
        <taxon>Eukaryota</taxon>
        <taxon>Metazoa</taxon>
        <taxon>Chordata</taxon>
        <taxon>Craniata</taxon>
        <taxon>Vertebrata</taxon>
        <taxon>Euteleostomi</taxon>
        <taxon>Actinopterygii</taxon>
        <taxon>Neopterygii</taxon>
        <taxon>Teleostei</taxon>
        <taxon>Protacanthopterygii</taxon>
        <taxon>Esociformes</taxon>
        <taxon>Umbridae</taxon>
        <taxon>Umbra</taxon>
    </lineage>
</organism>
<dbReference type="InterPro" id="IPR016187">
    <property type="entry name" value="CTDL_fold"/>
</dbReference>
<evidence type="ECO:0000256" key="4">
    <source>
        <dbReference type="ARBA" id="ARBA00022729"/>
    </source>
</evidence>
<evidence type="ECO:0000256" key="12">
    <source>
        <dbReference type="SAM" id="MobiDB-lite"/>
    </source>
</evidence>
<evidence type="ECO:0000256" key="6">
    <source>
        <dbReference type="ARBA" id="ARBA00022989"/>
    </source>
</evidence>
<evidence type="ECO:0000313" key="17">
    <source>
        <dbReference type="EMBL" id="KAL0967023.1"/>
    </source>
</evidence>
<evidence type="ECO:0000256" key="13">
    <source>
        <dbReference type="SAM" id="Phobius"/>
    </source>
</evidence>
<feature type="domain" description="C-type lectin" evidence="15">
    <location>
        <begin position="630"/>
        <end position="750"/>
    </location>
</feature>
<dbReference type="EMBL" id="JAGEUA010000009">
    <property type="protein sequence ID" value="KAL0967023.1"/>
    <property type="molecule type" value="Genomic_DNA"/>
</dbReference>
<keyword evidence="2" id="KW-0254">Endocytosis</keyword>
<keyword evidence="10" id="KW-0325">Glycoprotein</keyword>
<dbReference type="GO" id="GO:0016020">
    <property type="term" value="C:membrane"/>
    <property type="evidence" value="ECO:0007669"/>
    <property type="project" value="UniProtKB-SubCell"/>
</dbReference>
<dbReference type="PANTHER" id="PTHR22803">
    <property type="entry name" value="MANNOSE, PHOSPHOLIPASE, LECTIN RECEPTOR RELATED"/>
    <property type="match status" value="1"/>
</dbReference>
<feature type="domain" description="C-type lectin" evidence="15">
    <location>
        <begin position="921"/>
        <end position="1050"/>
    </location>
</feature>
<feature type="chain" id="PRO_5044836988" description="Macrophage mannose receptor 1-like" evidence="14">
    <location>
        <begin position="21"/>
        <end position="1465"/>
    </location>
</feature>
<keyword evidence="9" id="KW-0675">Receptor</keyword>
<feature type="domain" description="C-type lectin" evidence="15">
    <location>
        <begin position="778"/>
        <end position="893"/>
    </location>
</feature>
<dbReference type="PROSITE" id="PS50231">
    <property type="entry name" value="RICIN_B_LECTIN"/>
    <property type="match status" value="1"/>
</dbReference>
<name>A0ABD0WB64_UMBPY</name>
<dbReference type="InterPro" id="IPR000772">
    <property type="entry name" value="Ricin_B_lectin"/>
</dbReference>
<dbReference type="CDD" id="cd00062">
    <property type="entry name" value="FN2"/>
    <property type="match status" value="1"/>
</dbReference>
<feature type="disulfide bond" evidence="11">
    <location>
        <begin position="155"/>
        <end position="181"/>
    </location>
</feature>
<evidence type="ECO:0000256" key="1">
    <source>
        <dbReference type="ARBA" id="ARBA00004167"/>
    </source>
</evidence>
<proteinExistence type="predicted"/>
<dbReference type="Gene3D" id="2.80.10.50">
    <property type="match status" value="1"/>
</dbReference>
<dbReference type="SUPFAM" id="SSF57440">
    <property type="entry name" value="Kringle-like"/>
    <property type="match status" value="1"/>
</dbReference>
<feature type="domain" description="C-type lectin" evidence="15">
    <location>
        <begin position="209"/>
        <end position="325"/>
    </location>
</feature>
<feature type="disulfide bond" evidence="11">
    <location>
        <begin position="169"/>
        <end position="196"/>
    </location>
</feature>
<dbReference type="FunFam" id="3.10.100.10:FF:000014">
    <property type="entry name" value="Macrophage mannose receptor 1"/>
    <property type="match status" value="1"/>
</dbReference>
<dbReference type="SMART" id="SM00059">
    <property type="entry name" value="FN2"/>
    <property type="match status" value="1"/>
</dbReference>
<evidence type="ECO:0008006" key="19">
    <source>
        <dbReference type="Google" id="ProtNLM"/>
    </source>
</evidence>
<keyword evidence="18" id="KW-1185">Reference proteome</keyword>
<gene>
    <name evidence="17" type="ORF">UPYG_G00303570</name>
</gene>
<dbReference type="PROSITE" id="PS00023">
    <property type="entry name" value="FN2_1"/>
    <property type="match status" value="1"/>
</dbReference>
<dbReference type="InterPro" id="IPR000562">
    <property type="entry name" value="FN_type2_dom"/>
</dbReference>
<dbReference type="Pfam" id="PF24562">
    <property type="entry name" value="CysR_MRC2_N"/>
    <property type="match status" value="1"/>
</dbReference>
<dbReference type="InterPro" id="IPR001304">
    <property type="entry name" value="C-type_lectin-like"/>
</dbReference>
<feature type="signal peptide" evidence="14">
    <location>
        <begin position="1"/>
        <end position="20"/>
    </location>
</feature>
<keyword evidence="6 13" id="KW-1133">Transmembrane helix</keyword>
<feature type="domain" description="C-type lectin" evidence="15">
    <location>
        <begin position="1072"/>
        <end position="1183"/>
    </location>
</feature>
<evidence type="ECO:0000256" key="5">
    <source>
        <dbReference type="ARBA" id="ARBA00022737"/>
    </source>
</evidence>